<accession>A0AAW1SXN8</accession>
<dbReference type="AlphaFoldDB" id="A0AAW1SXN8"/>
<dbReference type="SUPFAM" id="SSF82689">
    <property type="entry name" value="Mechanosensitive channel protein MscS (YggB), C-terminal domain"/>
    <property type="match status" value="1"/>
</dbReference>
<dbReference type="EMBL" id="JALJOV010000697">
    <property type="protein sequence ID" value="KAK9861810.1"/>
    <property type="molecule type" value="Genomic_DNA"/>
</dbReference>
<dbReference type="SUPFAM" id="SSF82861">
    <property type="entry name" value="Mechanosensitive channel protein MscS (YggB), transmembrane region"/>
    <property type="match status" value="1"/>
</dbReference>
<evidence type="ECO:0000256" key="1">
    <source>
        <dbReference type="ARBA" id="ARBA00004651"/>
    </source>
</evidence>
<feature type="region of interest" description="Disordered" evidence="3">
    <location>
        <begin position="316"/>
        <end position="345"/>
    </location>
</feature>
<feature type="transmembrane region" description="Helical" evidence="4">
    <location>
        <begin position="24"/>
        <end position="42"/>
    </location>
</feature>
<evidence type="ECO:0000256" key="3">
    <source>
        <dbReference type="SAM" id="MobiDB-lite"/>
    </source>
</evidence>
<name>A0AAW1SXN8_9CHLO</name>
<keyword evidence="7" id="KW-1185">Reference proteome</keyword>
<keyword evidence="4" id="KW-0472">Membrane</keyword>
<dbReference type="Pfam" id="PF00924">
    <property type="entry name" value="MS_channel_2nd"/>
    <property type="match status" value="1"/>
</dbReference>
<dbReference type="Gene3D" id="1.10.287.1260">
    <property type="match status" value="1"/>
</dbReference>
<reference evidence="6 7" key="1">
    <citation type="journal article" date="2024" name="Nat. Commun.">
        <title>Phylogenomics reveals the evolutionary origins of lichenization in chlorophyte algae.</title>
        <authorList>
            <person name="Puginier C."/>
            <person name="Libourel C."/>
            <person name="Otte J."/>
            <person name="Skaloud P."/>
            <person name="Haon M."/>
            <person name="Grisel S."/>
            <person name="Petersen M."/>
            <person name="Berrin J.G."/>
            <person name="Delaux P.M."/>
            <person name="Dal Grande F."/>
            <person name="Keller J."/>
        </authorList>
    </citation>
    <scope>NUCLEOTIDE SEQUENCE [LARGE SCALE GENOMIC DNA]</scope>
    <source>
        <strain evidence="6 7">SAG 2523</strain>
    </source>
</reference>
<dbReference type="InterPro" id="IPR010920">
    <property type="entry name" value="LSM_dom_sf"/>
</dbReference>
<dbReference type="InterPro" id="IPR011014">
    <property type="entry name" value="MscS_channel_TM-2"/>
</dbReference>
<protein>
    <recommendedName>
        <fullName evidence="5">Mechanosensitive ion channel MscS domain-containing protein</fullName>
    </recommendedName>
</protein>
<comment type="caution">
    <text evidence="6">The sequence shown here is derived from an EMBL/GenBank/DDBJ whole genome shotgun (WGS) entry which is preliminary data.</text>
</comment>
<feature type="compositionally biased region" description="Low complexity" evidence="3">
    <location>
        <begin position="331"/>
        <end position="345"/>
    </location>
</feature>
<dbReference type="Proteomes" id="UP001485043">
    <property type="component" value="Unassembled WGS sequence"/>
</dbReference>
<evidence type="ECO:0000313" key="6">
    <source>
        <dbReference type="EMBL" id="KAK9861810.1"/>
    </source>
</evidence>
<feature type="transmembrane region" description="Helical" evidence="4">
    <location>
        <begin position="74"/>
        <end position="98"/>
    </location>
</feature>
<dbReference type="SUPFAM" id="SSF50182">
    <property type="entry name" value="Sm-like ribonucleoproteins"/>
    <property type="match status" value="1"/>
</dbReference>
<dbReference type="GO" id="GO:0005886">
    <property type="term" value="C:plasma membrane"/>
    <property type="evidence" value="ECO:0007669"/>
    <property type="project" value="UniProtKB-SubCell"/>
</dbReference>
<keyword evidence="2" id="KW-1003">Cell membrane</keyword>
<keyword evidence="4" id="KW-1133">Transmembrane helix</keyword>
<gene>
    <name evidence="6" type="ORF">WJX84_000948</name>
</gene>
<feature type="transmembrane region" description="Helical" evidence="4">
    <location>
        <begin position="110"/>
        <end position="135"/>
    </location>
</feature>
<evidence type="ECO:0000256" key="2">
    <source>
        <dbReference type="ARBA" id="ARBA00022475"/>
    </source>
</evidence>
<evidence type="ECO:0000313" key="7">
    <source>
        <dbReference type="Proteomes" id="UP001485043"/>
    </source>
</evidence>
<dbReference type="PANTHER" id="PTHR30566:SF5">
    <property type="entry name" value="MECHANOSENSITIVE ION CHANNEL PROTEIN 1, MITOCHONDRIAL-RELATED"/>
    <property type="match status" value="1"/>
</dbReference>
<dbReference type="InterPro" id="IPR006685">
    <property type="entry name" value="MscS_channel_2nd"/>
</dbReference>
<organism evidence="6 7">
    <name type="scientific">Apatococcus fuscideae</name>
    <dbReference type="NCBI Taxonomy" id="2026836"/>
    <lineage>
        <taxon>Eukaryota</taxon>
        <taxon>Viridiplantae</taxon>
        <taxon>Chlorophyta</taxon>
        <taxon>core chlorophytes</taxon>
        <taxon>Trebouxiophyceae</taxon>
        <taxon>Chlorellales</taxon>
        <taxon>Chlorellaceae</taxon>
        <taxon>Apatococcus</taxon>
    </lineage>
</organism>
<sequence length="345" mass="38100">MVVSKWLAMLTETSLRSLIVMDKLILQMSEIAIIGFGVWTLLRLKERFVTIAVDLDQREQGPPAPGQEKTLERVVLPLSGLTSWMMVLVGGLMAMHVLGINIQPLLTVGGVSGIIVGLSAQSVLGNLISGINLFLSRPFVVGDRVELLTSGGSKFMVGYVERVDPMRTIFRTDACLPVMIPNKVIGDMVISNESRIARSRVVTHFNKARQYSMSIALRYQDWEKAEAIASDMKKYLDKHDGVDKRLPCFVGISGFENFALNVAVIMHTTPSMSRDFGNFRQKVLLRLYQIVKAHDAQLAYPTQVEIRPTGDVESHWNPAQGKNGPVVTTGAQNAAQQMSSSMQPN</sequence>
<evidence type="ECO:0000259" key="5">
    <source>
        <dbReference type="Pfam" id="PF00924"/>
    </source>
</evidence>
<proteinExistence type="predicted"/>
<comment type="subcellular location">
    <subcellularLocation>
        <location evidence="1">Cell membrane</location>
        <topology evidence="1">Multi-pass membrane protein</topology>
    </subcellularLocation>
</comment>
<dbReference type="Gene3D" id="3.30.70.100">
    <property type="match status" value="1"/>
</dbReference>
<keyword evidence="4" id="KW-0812">Transmembrane</keyword>
<evidence type="ECO:0000256" key="4">
    <source>
        <dbReference type="SAM" id="Phobius"/>
    </source>
</evidence>
<dbReference type="InterPro" id="IPR011066">
    <property type="entry name" value="MscS_channel_C_sf"/>
</dbReference>
<dbReference type="PANTHER" id="PTHR30566">
    <property type="entry name" value="YNAI-RELATED MECHANOSENSITIVE ION CHANNEL"/>
    <property type="match status" value="1"/>
</dbReference>
<dbReference type="GO" id="GO:0055085">
    <property type="term" value="P:transmembrane transport"/>
    <property type="evidence" value="ECO:0007669"/>
    <property type="project" value="InterPro"/>
</dbReference>
<feature type="domain" description="Mechanosensitive ion channel MscS" evidence="5">
    <location>
        <begin position="123"/>
        <end position="194"/>
    </location>
</feature>